<dbReference type="KEGG" id="ncb:C0V82_09765"/>
<dbReference type="RefSeq" id="WP_102112174.1">
    <property type="nucleotide sequence ID" value="NZ_BMGN01000002.1"/>
</dbReference>
<dbReference type="OrthoDB" id="9803586at2"/>
<sequence length="134" mass="14294">MPMIIVRYVTPDPRPELRAQIAGLAARLGAEKLGKDPGVTAVLVEPADPGGWFIAGNRPTDEGLSAFWLDIKVTAGTNTKAETTAFVKAAYQGMADLLGPLHEECYVYVHEANGDAYGYGGRTQNGRWAAAYPG</sequence>
<keyword evidence="2" id="KW-1185">Reference proteome</keyword>
<accession>A0A2K9NBH9</accession>
<protein>
    <submittedName>
        <fullName evidence="1">4-oxalocrotonate tautomerase</fullName>
    </submittedName>
</protein>
<dbReference type="Proteomes" id="UP000234752">
    <property type="component" value="Chromosome eg_1"/>
</dbReference>
<organism evidence="1 2">
    <name type="scientific">Niveispirillum cyanobacteriorum</name>
    <dbReference type="NCBI Taxonomy" id="1612173"/>
    <lineage>
        <taxon>Bacteria</taxon>
        <taxon>Pseudomonadati</taxon>
        <taxon>Pseudomonadota</taxon>
        <taxon>Alphaproteobacteria</taxon>
        <taxon>Rhodospirillales</taxon>
        <taxon>Azospirillaceae</taxon>
        <taxon>Niveispirillum</taxon>
    </lineage>
</organism>
<name>A0A2K9NBH9_9PROT</name>
<dbReference type="PANTHER" id="PTHR35530:SF1">
    <property type="entry name" value="2-HYDROXYMUCONATE TAUTOMERASE"/>
    <property type="match status" value="1"/>
</dbReference>
<evidence type="ECO:0000313" key="2">
    <source>
        <dbReference type="Proteomes" id="UP000234752"/>
    </source>
</evidence>
<proteinExistence type="predicted"/>
<dbReference type="InterPro" id="IPR014347">
    <property type="entry name" value="Tautomerase/MIF_sf"/>
</dbReference>
<dbReference type="Gene3D" id="3.30.429.10">
    <property type="entry name" value="Macrophage Migration Inhibitory Factor"/>
    <property type="match status" value="2"/>
</dbReference>
<reference evidence="1 2" key="1">
    <citation type="submission" date="2017-12" db="EMBL/GenBank/DDBJ databases">
        <title>Genomes of bacteria within cyanobacterial aggregates.</title>
        <authorList>
            <person name="Cai H."/>
        </authorList>
    </citation>
    <scope>NUCLEOTIDE SEQUENCE [LARGE SCALE GENOMIC DNA]</scope>
    <source>
        <strain evidence="1 2">TH16</strain>
    </source>
</reference>
<gene>
    <name evidence="1" type="ORF">C0V82_09765</name>
</gene>
<dbReference type="EMBL" id="CP025611">
    <property type="protein sequence ID" value="AUN30490.1"/>
    <property type="molecule type" value="Genomic_DNA"/>
</dbReference>
<dbReference type="AlphaFoldDB" id="A0A2K9NBH9"/>
<evidence type="ECO:0000313" key="1">
    <source>
        <dbReference type="EMBL" id="AUN30490.1"/>
    </source>
</evidence>
<dbReference type="PANTHER" id="PTHR35530">
    <property type="entry name" value="TAUTOMERASE-RELATED"/>
    <property type="match status" value="1"/>
</dbReference>
<dbReference type="SUPFAM" id="SSF55331">
    <property type="entry name" value="Tautomerase/MIF"/>
    <property type="match status" value="1"/>
</dbReference>